<evidence type="ECO:0000313" key="13">
    <source>
        <dbReference type="Proteomes" id="UP000094527"/>
    </source>
</evidence>
<comment type="caution">
    <text evidence="12">The sequence shown here is derived from an EMBL/GenBank/DDBJ whole genome shotgun (WGS) entry which is preliminary data.</text>
</comment>
<feature type="transmembrane region" description="Helical" evidence="11">
    <location>
        <begin position="32"/>
        <end position="55"/>
    </location>
</feature>
<dbReference type="CDD" id="cd07987">
    <property type="entry name" value="LPLAT_MGAT-like"/>
    <property type="match status" value="1"/>
</dbReference>
<keyword evidence="7 11" id="KW-1133">Transmembrane helix</keyword>
<evidence type="ECO:0000256" key="5">
    <source>
        <dbReference type="ARBA" id="ARBA00022692"/>
    </source>
</evidence>
<dbReference type="GO" id="GO:0019432">
    <property type="term" value="P:triglyceride biosynthetic process"/>
    <property type="evidence" value="ECO:0007669"/>
    <property type="project" value="TreeGrafter"/>
</dbReference>
<accession>A0A1D2NA40</accession>
<protein>
    <recommendedName>
        <fullName evidence="11">Acyltransferase</fullName>
        <ecNumber evidence="11">2.3.1.-</ecNumber>
    </recommendedName>
</protein>
<keyword evidence="10 12" id="KW-0012">Acyltransferase</keyword>
<evidence type="ECO:0000256" key="3">
    <source>
        <dbReference type="ARBA" id="ARBA00022516"/>
    </source>
</evidence>
<proteinExistence type="inferred from homology"/>
<dbReference type="InterPro" id="IPR007130">
    <property type="entry name" value="DAGAT"/>
</dbReference>
<dbReference type="GO" id="GO:0004144">
    <property type="term" value="F:diacylglycerol O-acyltransferase activity"/>
    <property type="evidence" value="ECO:0007669"/>
    <property type="project" value="TreeGrafter"/>
</dbReference>
<sequence length="352" mass="39972">MNNNLQTPKKVLGVEFAPIIVPWERRLQTLSVFTWFLLIVYFSVVYYPFIIYSLFFSSYKTIAAVILIPYLTWVWIIDKQTCHRGARTSSYVRNWQMWKYLCDYFPIDLIKTAELDPNRNYLFCSHPHGLLCTGAFASFGTEGKEVSKLFPGFEFNILTFSVSFIFPVLREVILLLGLCSASRRSMNHVLGTPGGGKIGILIPGGAPEALDFNPGTYILQLKKRKGFVKVALQNGSPLVPVFSFGETEVYSQVANPRGSLLRTIQDKIQQAVDIPPAFFYGRGVFQYSFGFLPKRRPITVVVGAPLPMKKIPEPTQAEIDELHQNYIDALTELFYAHREKYAEDPNQVLTIV</sequence>
<dbReference type="PANTHER" id="PTHR12317:SF79">
    <property type="entry name" value="ACYLTRANSFERASE"/>
    <property type="match status" value="1"/>
</dbReference>
<keyword evidence="8" id="KW-0443">Lipid metabolism</keyword>
<dbReference type="Proteomes" id="UP000094527">
    <property type="component" value="Unassembled WGS sequence"/>
</dbReference>
<comment type="subcellular location">
    <subcellularLocation>
        <location evidence="1 11">Endoplasmic reticulum membrane</location>
        <topology evidence="1 11">Multi-pass membrane protein</topology>
    </subcellularLocation>
</comment>
<dbReference type="OMA" id="DTNFRVP"/>
<dbReference type="EMBL" id="LJIJ01000124">
    <property type="protein sequence ID" value="ODN02124.1"/>
    <property type="molecule type" value="Genomic_DNA"/>
</dbReference>
<keyword evidence="3" id="KW-0444">Lipid biosynthesis</keyword>
<evidence type="ECO:0000256" key="6">
    <source>
        <dbReference type="ARBA" id="ARBA00022824"/>
    </source>
</evidence>
<keyword evidence="4 11" id="KW-0808">Transferase</keyword>
<dbReference type="STRING" id="48709.A0A1D2NA40"/>
<dbReference type="OrthoDB" id="264532at2759"/>
<evidence type="ECO:0000313" key="12">
    <source>
        <dbReference type="EMBL" id="ODN02124.1"/>
    </source>
</evidence>
<evidence type="ECO:0000256" key="10">
    <source>
        <dbReference type="ARBA" id="ARBA00023315"/>
    </source>
</evidence>
<keyword evidence="5 11" id="KW-0812">Transmembrane</keyword>
<evidence type="ECO:0000256" key="2">
    <source>
        <dbReference type="ARBA" id="ARBA00005420"/>
    </source>
</evidence>
<evidence type="ECO:0000256" key="4">
    <source>
        <dbReference type="ARBA" id="ARBA00022679"/>
    </source>
</evidence>
<evidence type="ECO:0000256" key="7">
    <source>
        <dbReference type="ARBA" id="ARBA00022989"/>
    </source>
</evidence>
<dbReference type="EC" id="2.3.1.-" evidence="11"/>
<dbReference type="PANTHER" id="PTHR12317">
    <property type="entry name" value="DIACYLGLYCEROL O-ACYLTRANSFERASE"/>
    <property type="match status" value="1"/>
</dbReference>
<evidence type="ECO:0000256" key="11">
    <source>
        <dbReference type="RuleBase" id="RU367023"/>
    </source>
</evidence>
<dbReference type="AlphaFoldDB" id="A0A1D2NA40"/>
<evidence type="ECO:0000256" key="8">
    <source>
        <dbReference type="ARBA" id="ARBA00023098"/>
    </source>
</evidence>
<keyword evidence="13" id="KW-1185">Reference proteome</keyword>
<comment type="similarity">
    <text evidence="2 11">Belongs to the diacylglycerol acyltransferase family.</text>
</comment>
<name>A0A1D2NA40_ORCCI</name>
<gene>
    <name evidence="12" type="ORF">Ocin01_04557</name>
</gene>
<dbReference type="GO" id="GO:0005789">
    <property type="term" value="C:endoplasmic reticulum membrane"/>
    <property type="evidence" value="ECO:0007669"/>
    <property type="project" value="UniProtKB-SubCell"/>
</dbReference>
<feature type="transmembrane region" description="Helical" evidence="11">
    <location>
        <begin position="61"/>
        <end position="77"/>
    </location>
</feature>
<evidence type="ECO:0000256" key="1">
    <source>
        <dbReference type="ARBA" id="ARBA00004477"/>
    </source>
</evidence>
<keyword evidence="9 11" id="KW-0472">Membrane</keyword>
<dbReference type="Pfam" id="PF03982">
    <property type="entry name" value="DAGAT"/>
    <property type="match status" value="1"/>
</dbReference>
<keyword evidence="6 11" id="KW-0256">Endoplasmic reticulum</keyword>
<evidence type="ECO:0000256" key="9">
    <source>
        <dbReference type="ARBA" id="ARBA00023136"/>
    </source>
</evidence>
<organism evidence="12 13">
    <name type="scientific">Orchesella cincta</name>
    <name type="common">Springtail</name>
    <name type="synonym">Podura cincta</name>
    <dbReference type="NCBI Taxonomy" id="48709"/>
    <lineage>
        <taxon>Eukaryota</taxon>
        <taxon>Metazoa</taxon>
        <taxon>Ecdysozoa</taxon>
        <taxon>Arthropoda</taxon>
        <taxon>Hexapoda</taxon>
        <taxon>Collembola</taxon>
        <taxon>Entomobryomorpha</taxon>
        <taxon>Entomobryoidea</taxon>
        <taxon>Orchesellidae</taxon>
        <taxon>Orchesellinae</taxon>
        <taxon>Orchesella</taxon>
    </lineage>
</organism>
<reference evidence="12 13" key="1">
    <citation type="journal article" date="2016" name="Genome Biol. Evol.">
        <title>Gene Family Evolution Reflects Adaptation to Soil Environmental Stressors in the Genome of the Collembolan Orchesella cincta.</title>
        <authorList>
            <person name="Faddeeva-Vakhrusheva A."/>
            <person name="Derks M.F."/>
            <person name="Anvar S.Y."/>
            <person name="Agamennone V."/>
            <person name="Suring W."/>
            <person name="Smit S."/>
            <person name="van Straalen N.M."/>
            <person name="Roelofs D."/>
        </authorList>
    </citation>
    <scope>NUCLEOTIDE SEQUENCE [LARGE SCALE GENOMIC DNA]</scope>
    <source>
        <tissue evidence="12">Mixed pool</tissue>
    </source>
</reference>